<proteinExistence type="predicted"/>
<dbReference type="Proteomes" id="UP000204502">
    <property type="component" value="Segment"/>
</dbReference>
<organism evidence="1 2">
    <name type="scientific">Bacillus phage Eldridge</name>
    <dbReference type="NCBI Taxonomy" id="1776293"/>
    <lineage>
        <taxon>Viruses</taxon>
        <taxon>Duplodnaviria</taxon>
        <taxon>Heunggongvirae</taxon>
        <taxon>Uroviricota</taxon>
        <taxon>Caudoviricetes</taxon>
        <taxon>Herelleviridae</taxon>
        <taxon>Bastillevirinae</taxon>
        <taxon>Eldridgevirus</taxon>
        <taxon>Eldridgevirus eldridge</taxon>
    </lineage>
</organism>
<gene>
    <name evidence="1" type="ORF">Eldridge_0204</name>
</gene>
<dbReference type="GeneID" id="28801863"/>
<dbReference type="RefSeq" id="YP_009274908.1">
    <property type="nucleotide sequence ID" value="NC_030920.1"/>
</dbReference>
<dbReference type="EMBL" id="KU253712">
    <property type="protein sequence ID" value="AMB18784.1"/>
    <property type="molecule type" value="Genomic_DNA"/>
</dbReference>
<protein>
    <submittedName>
        <fullName evidence="1">Uncharacterized protein</fullName>
    </submittedName>
</protein>
<sequence>MTLKHDYRVQAKANHVCHMIWEETGKGEHPSPKLRSDVEDTMMAAVNFYKEGLDKELKKKNEYKLNELRRGIHRLKPDSHEDILDLFEKVMKGKSVQEMKPYKRERELNGNIPISL</sequence>
<keyword evidence="2" id="KW-1185">Reference proteome</keyword>
<dbReference type="KEGG" id="vg:28801863"/>
<accession>A0A0Y0ABZ6</accession>
<evidence type="ECO:0000313" key="2">
    <source>
        <dbReference type="Proteomes" id="UP000204502"/>
    </source>
</evidence>
<evidence type="ECO:0000313" key="1">
    <source>
        <dbReference type="EMBL" id="AMB18784.1"/>
    </source>
</evidence>
<dbReference type="OrthoDB" id="33670at10239"/>
<name>A0A0Y0ABZ6_9CAUD</name>
<reference evidence="1 2" key="1">
    <citation type="journal article" date="2016" name="Genome Announc.">
        <title>Complete Genome Sequence of Bacillus megaterium Bacteriophage Eldridge.</title>
        <authorList>
            <person name="Reveille A.M."/>
            <person name="Eldridge K.A."/>
            <person name="Temple L.M."/>
        </authorList>
    </citation>
    <scope>NUCLEOTIDE SEQUENCE [LARGE SCALE GENOMIC DNA]</scope>
</reference>